<feature type="region of interest" description="Disordered" evidence="1">
    <location>
        <begin position="100"/>
        <end position="131"/>
    </location>
</feature>
<dbReference type="RefSeq" id="WP_132153826.1">
    <property type="nucleotide sequence ID" value="NZ_SLWR01000010.1"/>
</dbReference>
<dbReference type="EMBL" id="SLWR01000010">
    <property type="protein sequence ID" value="TCO44666.1"/>
    <property type="molecule type" value="Genomic_DNA"/>
</dbReference>
<organism evidence="2 3">
    <name type="scientific">Kribbella antiqua</name>
    <dbReference type="NCBI Taxonomy" id="2512217"/>
    <lineage>
        <taxon>Bacteria</taxon>
        <taxon>Bacillati</taxon>
        <taxon>Actinomycetota</taxon>
        <taxon>Actinomycetes</taxon>
        <taxon>Propionibacteriales</taxon>
        <taxon>Kribbellaceae</taxon>
        <taxon>Kribbella</taxon>
    </lineage>
</organism>
<dbReference type="AlphaFoldDB" id="A0A4R2IK95"/>
<evidence type="ECO:0000313" key="3">
    <source>
        <dbReference type="Proteomes" id="UP000295573"/>
    </source>
</evidence>
<evidence type="ECO:0000313" key="2">
    <source>
        <dbReference type="EMBL" id="TCO44666.1"/>
    </source>
</evidence>
<sequence length="131" mass="14068">MADTPKRPALDPELETARRMMSGLAPAGSSVVGPAVAESEEAAERSRAARVEQWARTVFEMSPEEMTRQPEALGATNFHELRWALLDRVHGAQAAYDTLRANAERPATGNGERPATGGRVDTKQGGGIKRG</sequence>
<keyword evidence="3" id="KW-1185">Reference proteome</keyword>
<dbReference type="Proteomes" id="UP000295573">
    <property type="component" value="Unassembled WGS sequence"/>
</dbReference>
<evidence type="ECO:0000256" key="1">
    <source>
        <dbReference type="SAM" id="MobiDB-lite"/>
    </source>
</evidence>
<comment type="caution">
    <text evidence="2">The sequence shown here is derived from an EMBL/GenBank/DDBJ whole genome shotgun (WGS) entry which is preliminary data.</text>
</comment>
<protein>
    <submittedName>
        <fullName evidence="2">Uncharacterized protein</fullName>
    </submittedName>
</protein>
<reference evidence="2 3" key="1">
    <citation type="journal article" date="2015" name="Stand. Genomic Sci.">
        <title>Genomic Encyclopedia of Bacterial and Archaeal Type Strains, Phase III: the genomes of soil and plant-associated and newly described type strains.</title>
        <authorList>
            <person name="Whitman W.B."/>
            <person name="Woyke T."/>
            <person name="Klenk H.P."/>
            <person name="Zhou Y."/>
            <person name="Lilburn T.G."/>
            <person name="Beck B.J."/>
            <person name="De Vos P."/>
            <person name="Vandamme P."/>
            <person name="Eisen J.A."/>
            <person name="Garrity G."/>
            <person name="Hugenholtz P."/>
            <person name="Kyrpides N.C."/>
        </authorList>
    </citation>
    <scope>NUCLEOTIDE SEQUENCE [LARGE SCALE GENOMIC DNA]</scope>
    <source>
        <strain evidence="2 3">VKM Ac-2541</strain>
    </source>
</reference>
<name>A0A4R2IK95_9ACTN</name>
<gene>
    <name evidence="2" type="ORF">EV646_110381</name>
</gene>
<accession>A0A4R2IK95</accession>
<proteinExistence type="predicted"/>